<accession>A0ABY4Z351</accession>
<evidence type="ECO:0000313" key="2">
    <source>
        <dbReference type="EMBL" id="USQ83459.1"/>
    </source>
</evidence>
<dbReference type="RefSeq" id="WP_252546443.1">
    <property type="nucleotide sequence ID" value="NZ_CP099468.1"/>
</dbReference>
<organism evidence="2 3">
    <name type="scientific">Streptomyces phaeoluteigriseus</name>
    <dbReference type="NCBI Taxonomy" id="114686"/>
    <lineage>
        <taxon>Bacteria</taxon>
        <taxon>Bacillati</taxon>
        <taxon>Actinomycetota</taxon>
        <taxon>Actinomycetes</taxon>
        <taxon>Kitasatosporales</taxon>
        <taxon>Streptomycetaceae</taxon>
        <taxon>Streptomyces</taxon>
        <taxon>Streptomyces aurantiacus group</taxon>
    </lineage>
</organism>
<dbReference type="EMBL" id="CP099468">
    <property type="protein sequence ID" value="USQ83459.1"/>
    <property type="molecule type" value="Genomic_DNA"/>
</dbReference>
<evidence type="ECO:0000313" key="3">
    <source>
        <dbReference type="Proteomes" id="UP001056374"/>
    </source>
</evidence>
<feature type="region of interest" description="Disordered" evidence="1">
    <location>
        <begin position="33"/>
        <end position="54"/>
    </location>
</feature>
<gene>
    <name evidence="2" type="ORF">NFX46_06435</name>
</gene>
<sequence>MDATCAITGGVVAAHTGVDAVPERWLRRREALHGGAGAGDGRRDTGAGAARARHRRRTLDLTLEPYGSDHWLRPGGTFVIRTLGRPGEPFRVDYGPGAITVQAAGLPASVGDAEGNGAGSCPGAITVHAGGLPASVGIPRATRPTAATDAPPRPGARSG</sequence>
<name>A0ABY4Z351_9ACTN</name>
<reference evidence="2" key="1">
    <citation type="submission" date="2022-06" db="EMBL/GenBank/DDBJ databases">
        <title>Complete genome sequence of soil microorganisms Streptomyces sp. Qhu-M197 isolated from Alpine meadows habitats on the Tibetan Plateau.</title>
        <authorList>
            <person name="Zhang B."/>
            <person name="Xiang X."/>
            <person name="Fan J."/>
        </authorList>
    </citation>
    <scope>NUCLEOTIDE SEQUENCE</scope>
    <source>
        <strain evidence="2">Qhu-M197</strain>
    </source>
</reference>
<keyword evidence="3" id="KW-1185">Reference proteome</keyword>
<evidence type="ECO:0000256" key="1">
    <source>
        <dbReference type="SAM" id="MobiDB-lite"/>
    </source>
</evidence>
<proteinExistence type="predicted"/>
<feature type="compositionally biased region" description="Low complexity" evidence="1">
    <location>
        <begin position="139"/>
        <end position="159"/>
    </location>
</feature>
<dbReference type="Proteomes" id="UP001056374">
    <property type="component" value="Chromosome"/>
</dbReference>
<protein>
    <submittedName>
        <fullName evidence="2">Uncharacterized protein</fullName>
    </submittedName>
</protein>
<feature type="region of interest" description="Disordered" evidence="1">
    <location>
        <begin position="136"/>
        <end position="159"/>
    </location>
</feature>